<reference evidence="1 2" key="1">
    <citation type="submission" date="2024-04" db="EMBL/GenBank/DDBJ databases">
        <title>Dissimilatory iodate-reducing microorganisms contribute to the enrichment of iodine in groundwater.</title>
        <authorList>
            <person name="Jiang Z."/>
        </authorList>
    </citation>
    <scope>NUCLEOTIDE SEQUENCE [LARGE SCALE GENOMIC DNA]</scope>
    <source>
        <strain evidence="1 2">NCP973</strain>
    </source>
</reference>
<dbReference type="RefSeq" id="WP_341744176.1">
    <property type="nucleotide sequence ID" value="NZ_CP151406.1"/>
</dbReference>
<evidence type="ECO:0000313" key="1">
    <source>
        <dbReference type="EMBL" id="WZJ22398.1"/>
    </source>
</evidence>
<protein>
    <recommendedName>
        <fullName evidence="3">PilZ domain-containing protein</fullName>
    </recommendedName>
</protein>
<proteinExistence type="predicted"/>
<gene>
    <name evidence="1" type="ORF">AADV58_04375</name>
</gene>
<dbReference type="EMBL" id="CP151406">
    <property type="protein sequence ID" value="WZJ22398.1"/>
    <property type="molecule type" value="Genomic_DNA"/>
</dbReference>
<dbReference type="Proteomes" id="UP001479520">
    <property type="component" value="Chromosome"/>
</dbReference>
<evidence type="ECO:0000313" key="2">
    <source>
        <dbReference type="Proteomes" id="UP001479520"/>
    </source>
</evidence>
<organism evidence="1 2">
    <name type="scientific">Azonexus hydrophilus</name>
    <dbReference type="NCBI Taxonomy" id="418702"/>
    <lineage>
        <taxon>Bacteria</taxon>
        <taxon>Pseudomonadati</taxon>
        <taxon>Pseudomonadota</taxon>
        <taxon>Betaproteobacteria</taxon>
        <taxon>Rhodocyclales</taxon>
        <taxon>Azonexaceae</taxon>
        <taxon>Azonexus</taxon>
    </lineage>
</organism>
<keyword evidence="2" id="KW-1185">Reference proteome</keyword>
<sequence>MLNKMGNLGGLFEKRHGHPLADARELQHIVSELPKDNAFKAMDEIGGWLDSLLVAEDFPVDRRFDAIRHLEDAAVPHLRRLAREYLHTVRLSKAEEKRLWAINGGFWSLLAKVYEQTLDLLLARGLTAETSKYILPALCTRLLAALRAVLKWEQFHYGPTPADLWQRMGRLVLLAGEHGFASRVVNIGGVSGNTSVLAEYRKAMVFQAASMDSLLPLEIELAERFIVHFLSRFDFPEQAEHDCVYWVDLTLAQPPLRLARMPAEAKASLRFFRPGAAHGEIQALLGLLERGGDLPEDIMLGAQYPAKALIPVLRHLAAYLAPIPPQRRHDRHRVKHRMSVLNGLVNAFVAFSGEFGGRPAGLQIESWVVENVSRGGFGASLNSIPGEWLKVGALLALQPEGGENWLLGCVRRYHRESATEARVGIETLARLIESVELRPKMASSYAAVAGIPSLLLLEGNPPGELRVILPPYTFDPRESYEYRQDGQRVVLEPLVVVEHTNDYELARYRIVPA</sequence>
<evidence type="ECO:0008006" key="3">
    <source>
        <dbReference type="Google" id="ProtNLM"/>
    </source>
</evidence>
<accession>A0ABZ2XJ58</accession>
<name>A0ABZ2XJ58_9RHOO</name>